<dbReference type="CDD" id="cd07572">
    <property type="entry name" value="nit"/>
    <property type="match status" value="1"/>
</dbReference>
<feature type="domain" description="CN hydrolase" evidence="2">
    <location>
        <begin position="5"/>
        <end position="257"/>
    </location>
</feature>
<dbReference type="Pfam" id="PF00795">
    <property type="entry name" value="CN_hydrolase"/>
    <property type="match status" value="1"/>
</dbReference>
<protein>
    <submittedName>
        <fullName evidence="3">Putative amidohydrolase</fullName>
    </submittedName>
</protein>
<dbReference type="PANTHER" id="PTHR23088:SF27">
    <property type="entry name" value="DEAMINATED GLUTATHIONE AMIDASE"/>
    <property type="match status" value="1"/>
</dbReference>
<dbReference type="RefSeq" id="WP_123285952.1">
    <property type="nucleotide sequence ID" value="NZ_JACIJB010000012.1"/>
</dbReference>
<comment type="caution">
    <text evidence="3">The sequence shown here is derived from an EMBL/GenBank/DDBJ whole genome shotgun (WGS) entry which is preliminary data.</text>
</comment>
<dbReference type="PANTHER" id="PTHR23088">
    <property type="entry name" value="NITRILASE-RELATED"/>
    <property type="match status" value="1"/>
</dbReference>
<dbReference type="OrthoDB" id="9811121at2"/>
<sequence>MAEPLDIALIQTRTPATSATGLDHVAPLIRQAAGEGASLILTPEATNRVERRREGRATLMAEADDAAVQGLSALARELGIWLQVGSVMVRAEDDAAGRAANRALLIDPEGRIIARYDKLHVFDVDLDTGESWRESKVVRPGERAVVADTPWGGLGLSICYDVRFPQLYRDLAKAHSDVRMITVPAAFTVPTGEAHWQVLLRARAIETGAFVLAAAQGGTHEDGRATWGRSTVVDPWGKVIAALDHDRPGILHASLDLDAVDRARRAIPALTHDRPFRSASDA</sequence>
<accession>A0A7W9A563</accession>
<proteinExistence type="predicted"/>
<evidence type="ECO:0000313" key="4">
    <source>
        <dbReference type="Proteomes" id="UP000548978"/>
    </source>
</evidence>
<dbReference type="InterPro" id="IPR003010">
    <property type="entry name" value="C-N_Hydrolase"/>
</dbReference>
<dbReference type="EMBL" id="JACIJB010000012">
    <property type="protein sequence ID" value="MBB5661606.1"/>
    <property type="molecule type" value="Genomic_DNA"/>
</dbReference>
<keyword evidence="4" id="KW-1185">Reference proteome</keyword>
<dbReference type="Proteomes" id="UP000548978">
    <property type="component" value="Unassembled WGS sequence"/>
</dbReference>
<dbReference type="InterPro" id="IPR036526">
    <property type="entry name" value="C-N_Hydrolase_sf"/>
</dbReference>
<keyword evidence="1 3" id="KW-0378">Hydrolase</keyword>
<dbReference type="Gene3D" id="3.60.110.10">
    <property type="entry name" value="Carbon-nitrogen hydrolase"/>
    <property type="match status" value="1"/>
</dbReference>
<evidence type="ECO:0000259" key="2">
    <source>
        <dbReference type="PROSITE" id="PS50263"/>
    </source>
</evidence>
<evidence type="ECO:0000313" key="3">
    <source>
        <dbReference type="EMBL" id="MBB5661606.1"/>
    </source>
</evidence>
<dbReference type="InterPro" id="IPR045254">
    <property type="entry name" value="Nit1/2_C-N_Hydrolase"/>
</dbReference>
<dbReference type="PROSITE" id="PS50263">
    <property type="entry name" value="CN_HYDROLASE"/>
    <property type="match status" value="1"/>
</dbReference>
<gene>
    <name evidence="3" type="ORF">FHS65_002369</name>
</gene>
<dbReference type="GO" id="GO:0016811">
    <property type="term" value="F:hydrolase activity, acting on carbon-nitrogen (but not peptide) bonds, in linear amides"/>
    <property type="evidence" value="ECO:0007669"/>
    <property type="project" value="InterPro"/>
</dbReference>
<organism evidence="3 4">
    <name type="scientific">Brevundimonas halotolerans</name>
    <dbReference type="NCBI Taxonomy" id="69670"/>
    <lineage>
        <taxon>Bacteria</taxon>
        <taxon>Pseudomonadati</taxon>
        <taxon>Pseudomonadota</taxon>
        <taxon>Alphaproteobacteria</taxon>
        <taxon>Caulobacterales</taxon>
        <taxon>Caulobacteraceae</taxon>
        <taxon>Brevundimonas</taxon>
    </lineage>
</organism>
<evidence type="ECO:0000256" key="1">
    <source>
        <dbReference type="ARBA" id="ARBA00022801"/>
    </source>
</evidence>
<dbReference type="AlphaFoldDB" id="A0A7W9A563"/>
<reference evidence="3 4" key="1">
    <citation type="submission" date="2020-08" db="EMBL/GenBank/DDBJ databases">
        <title>Genomic Encyclopedia of Type Strains, Phase IV (KMG-IV): sequencing the most valuable type-strain genomes for metagenomic binning, comparative biology and taxonomic classification.</title>
        <authorList>
            <person name="Goeker M."/>
        </authorList>
    </citation>
    <scope>NUCLEOTIDE SEQUENCE [LARGE SCALE GENOMIC DNA]</scope>
    <source>
        <strain evidence="3 4">DSM 24448</strain>
    </source>
</reference>
<dbReference type="SUPFAM" id="SSF56317">
    <property type="entry name" value="Carbon-nitrogen hydrolase"/>
    <property type="match status" value="1"/>
</dbReference>
<name>A0A7W9A563_9CAUL</name>